<name>X8DC73_MYCXE</name>
<protein>
    <submittedName>
        <fullName evidence="2">Uncharacterized protein</fullName>
    </submittedName>
</protein>
<dbReference type="EMBL" id="JAOB01000022">
    <property type="protein sequence ID" value="EUA65969.1"/>
    <property type="molecule type" value="Genomic_DNA"/>
</dbReference>
<evidence type="ECO:0000256" key="1">
    <source>
        <dbReference type="SAM" id="MobiDB-lite"/>
    </source>
</evidence>
<organism evidence="2">
    <name type="scientific">Mycobacterium xenopi 4042</name>
    <dbReference type="NCBI Taxonomy" id="1299334"/>
    <lineage>
        <taxon>Bacteria</taxon>
        <taxon>Bacillati</taxon>
        <taxon>Actinomycetota</taxon>
        <taxon>Actinomycetes</taxon>
        <taxon>Mycobacteriales</taxon>
        <taxon>Mycobacteriaceae</taxon>
        <taxon>Mycobacterium</taxon>
    </lineage>
</organism>
<comment type="caution">
    <text evidence="2">The sequence shown here is derived from an EMBL/GenBank/DDBJ whole genome shotgun (WGS) entry which is preliminary data.</text>
</comment>
<reference evidence="2" key="1">
    <citation type="submission" date="2014-01" db="EMBL/GenBank/DDBJ databases">
        <authorList>
            <person name="Brown-Elliot B."/>
            <person name="Wallace R."/>
            <person name="Lenaerts A."/>
            <person name="Ordway D."/>
            <person name="DeGroote M.A."/>
            <person name="Parker T."/>
            <person name="Sizemore C."/>
            <person name="Tallon L.J."/>
            <person name="Sadzewicz L.K."/>
            <person name="Sengamalay N."/>
            <person name="Fraser C.M."/>
            <person name="Hine E."/>
            <person name="Shefchek K.A."/>
            <person name="Das S.P."/>
            <person name="Tettelin H."/>
        </authorList>
    </citation>
    <scope>NUCLEOTIDE SEQUENCE [LARGE SCALE GENOMIC DNA]</scope>
    <source>
        <strain evidence="2">4042</strain>
    </source>
</reference>
<evidence type="ECO:0000313" key="2">
    <source>
        <dbReference type="EMBL" id="EUA65969.1"/>
    </source>
</evidence>
<accession>X8DC73</accession>
<gene>
    <name evidence="2" type="ORF">I553_3988</name>
</gene>
<dbReference type="PATRIC" id="fig|1299334.3.peg.2052"/>
<sequence length="53" mass="5386">MGNSEWNGWRCAPARGRVDETGGDGGAADIEGEGEHAISAVGVVGLTRVARCS</sequence>
<feature type="region of interest" description="Disordered" evidence="1">
    <location>
        <begin position="1"/>
        <end position="31"/>
    </location>
</feature>
<proteinExistence type="predicted"/>
<dbReference type="AlphaFoldDB" id="X8DC73"/>